<feature type="compositionally biased region" description="Basic and acidic residues" evidence="9">
    <location>
        <begin position="250"/>
        <end position="260"/>
    </location>
</feature>
<dbReference type="Proteomes" id="UP000189800">
    <property type="component" value="Unassembled WGS sequence"/>
</dbReference>
<feature type="transmembrane region" description="Helical" evidence="10">
    <location>
        <begin position="27"/>
        <end position="44"/>
    </location>
</feature>
<sequence>MTDSSNDNKQFADKSSLMALKMHGEKIVYAVIAVLVIFFGWQYYQKHYAKVDTVAADMYTGIAAHDEQLVQTAINPSLDDAAKKQLADDEAKLFADIDALVATHGDTAYAWQALMIKARHQTDNDDLAGAVTTLNQATTIKLDDEGLLTMTKLRYARAMLANKDVDGALAVANETMPKAFEASRQELLGDIYLAKNDTENAKKAYQTAWDALRERQENRAVLSLKLQSLGVTVEPIETPAIVATPVATAKADEQTAEKTAEQPATEQAATAETQTTQTGN</sequence>
<dbReference type="OrthoDB" id="9789675at2"/>
<feature type="domain" description="Ancillary SecYEG translocon subunit/Cell division coordinator CpoB TPR" evidence="11">
    <location>
        <begin position="21"/>
        <end position="230"/>
    </location>
</feature>
<comment type="caution">
    <text evidence="12">The sequence shown here is derived from an EMBL/GenBank/DDBJ whole genome shotgun (WGS) entry which is preliminary data.</text>
</comment>
<reference evidence="12 13" key="1">
    <citation type="submission" date="2017-02" db="EMBL/GenBank/DDBJ databases">
        <title>Draft genome sequence of Moraxella pluranimalium CCUG 54913T type strain.</title>
        <authorList>
            <person name="Salva-Serra F."/>
            <person name="Engstrom-Jakobsson H."/>
            <person name="Thorell K."/>
            <person name="Jaen-Luchoro D."/>
            <person name="Gonzales-Siles L."/>
            <person name="Karlsson R."/>
            <person name="Yazdan S."/>
            <person name="Boulund F."/>
            <person name="Johnning A."/>
            <person name="Engstrand L."/>
            <person name="Kristiansson E."/>
            <person name="Moore E."/>
        </authorList>
    </citation>
    <scope>NUCLEOTIDE SEQUENCE [LARGE SCALE GENOMIC DNA]</scope>
    <source>
        <strain evidence="12 13">CCUG 54913</strain>
    </source>
</reference>
<dbReference type="GO" id="GO:0005886">
    <property type="term" value="C:plasma membrane"/>
    <property type="evidence" value="ECO:0007669"/>
    <property type="project" value="UniProtKB-SubCell"/>
</dbReference>
<evidence type="ECO:0000256" key="5">
    <source>
        <dbReference type="ARBA" id="ARBA00023136"/>
    </source>
</evidence>
<keyword evidence="3 10" id="KW-0812">Transmembrane</keyword>
<keyword evidence="2" id="KW-1003">Cell membrane</keyword>
<evidence type="ECO:0000313" key="13">
    <source>
        <dbReference type="Proteomes" id="UP000189800"/>
    </source>
</evidence>
<dbReference type="InterPro" id="IPR011990">
    <property type="entry name" value="TPR-like_helical_dom_sf"/>
</dbReference>
<evidence type="ECO:0000259" key="11">
    <source>
        <dbReference type="Pfam" id="PF09976"/>
    </source>
</evidence>
<dbReference type="STRING" id="470453.B0680_06365"/>
<dbReference type="EMBL" id="MUYU01000015">
    <property type="protein sequence ID" value="OOS23579.1"/>
    <property type="molecule type" value="Genomic_DNA"/>
</dbReference>
<proteinExistence type="inferred from homology"/>
<evidence type="ECO:0000256" key="7">
    <source>
        <dbReference type="ARBA" id="ARBA00024197"/>
    </source>
</evidence>
<evidence type="ECO:0000256" key="4">
    <source>
        <dbReference type="ARBA" id="ARBA00022989"/>
    </source>
</evidence>
<keyword evidence="13" id="KW-1185">Reference proteome</keyword>
<name>A0A1T0CMU6_9GAMM</name>
<keyword evidence="4 10" id="KW-1133">Transmembrane helix</keyword>
<protein>
    <recommendedName>
        <fullName evidence="8">Ancillary SecYEG translocon subunit</fullName>
    </recommendedName>
</protein>
<evidence type="ECO:0000256" key="2">
    <source>
        <dbReference type="ARBA" id="ARBA00022475"/>
    </source>
</evidence>
<dbReference type="InterPro" id="IPR018704">
    <property type="entry name" value="SecYEG/CpoB_TPR"/>
</dbReference>
<evidence type="ECO:0000256" key="8">
    <source>
        <dbReference type="ARBA" id="ARBA00024235"/>
    </source>
</evidence>
<dbReference type="InterPro" id="IPR026039">
    <property type="entry name" value="YfgM"/>
</dbReference>
<organism evidence="12 13">
    <name type="scientific">Moraxella pluranimalium</name>
    <dbReference type="NCBI Taxonomy" id="470453"/>
    <lineage>
        <taxon>Bacteria</taxon>
        <taxon>Pseudomonadati</taxon>
        <taxon>Pseudomonadota</taxon>
        <taxon>Gammaproteobacteria</taxon>
        <taxon>Moraxellales</taxon>
        <taxon>Moraxellaceae</taxon>
        <taxon>Moraxella</taxon>
    </lineage>
</organism>
<comment type="subcellular location">
    <subcellularLocation>
        <location evidence="1">Cell membrane</location>
        <topology evidence="1">Single-pass type II membrane protein</topology>
    </subcellularLocation>
</comment>
<evidence type="ECO:0000256" key="3">
    <source>
        <dbReference type="ARBA" id="ARBA00022692"/>
    </source>
</evidence>
<dbReference type="GO" id="GO:0044877">
    <property type="term" value="F:protein-containing complex binding"/>
    <property type="evidence" value="ECO:0007669"/>
    <property type="project" value="InterPro"/>
</dbReference>
<keyword evidence="5 10" id="KW-0472">Membrane</keyword>
<dbReference type="SUPFAM" id="SSF48452">
    <property type="entry name" value="TPR-like"/>
    <property type="match status" value="1"/>
</dbReference>
<comment type="similarity">
    <text evidence="7">Belongs to the YfgM family.</text>
</comment>
<evidence type="ECO:0000256" key="1">
    <source>
        <dbReference type="ARBA" id="ARBA00004401"/>
    </source>
</evidence>
<gene>
    <name evidence="12" type="ORF">B0680_06365</name>
</gene>
<feature type="compositionally biased region" description="Low complexity" evidence="9">
    <location>
        <begin position="261"/>
        <end position="280"/>
    </location>
</feature>
<dbReference type="AlphaFoldDB" id="A0A1T0CMU6"/>
<dbReference type="Pfam" id="PF09976">
    <property type="entry name" value="TPR_21"/>
    <property type="match status" value="1"/>
</dbReference>
<dbReference type="RefSeq" id="WP_078254259.1">
    <property type="nucleotide sequence ID" value="NZ_MUYU01000015.1"/>
</dbReference>
<evidence type="ECO:0000313" key="12">
    <source>
        <dbReference type="EMBL" id="OOS23579.1"/>
    </source>
</evidence>
<evidence type="ECO:0000256" key="6">
    <source>
        <dbReference type="ARBA" id="ARBA00023186"/>
    </source>
</evidence>
<evidence type="ECO:0000256" key="10">
    <source>
        <dbReference type="SAM" id="Phobius"/>
    </source>
</evidence>
<keyword evidence="6" id="KW-0143">Chaperone</keyword>
<feature type="region of interest" description="Disordered" evidence="9">
    <location>
        <begin position="248"/>
        <end position="280"/>
    </location>
</feature>
<dbReference type="PANTHER" id="PTHR38035:SF1">
    <property type="entry name" value="ANCILLARY SECYEG TRANSLOCON SUBUNIT"/>
    <property type="match status" value="1"/>
</dbReference>
<dbReference type="PANTHER" id="PTHR38035">
    <property type="entry name" value="UPF0070 PROTEIN YFGM"/>
    <property type="match status" value="1"/>
</dbReference>
<accession>A0A1T0CMU6</accession>
<evidence type="ECO:0000256" key="9">
    <source>
        <dbReference type="SAM" id="MobiDB-lite"/>
    </source>
</evidence>